<protein>
    <submittedName>
        <fullName evidence="1">Replication protein</fullName>
    </submittedName>
</protein>
<dbReference type="Proteomes" id="UP000292568">
    <property type="component" value="Unassembled WGS sequence"/>
</dbReference>
<accession>A0A4Q4ZYH0</accession>
<name>A0A4Q4ZYH0_9BIFI</name>
<sequence>MNDPTRDRELDIPDEPWMSHGFISKIASQVSLPYRRPKTKEITRRNGTLTVTFSAGGVDCLPYGKYPRLFEAWACTMVKTNNPCFDPNTNTLELGRSFRDFLELLEVKVGGTSFRNIKPQFERLFRCTYSIVNLTESKSSGVNFVVAEEFNIDWLNPQLPPQRGKTAYNWVRLSRGYVEMLRDRPVPIDLSIMAKLGKPMAIDIYAWITRRFYSLSEVTHIKWEQLYQQFGSGTKELRKFKQTFKEALEEVIAVYPCRVVCGRTYVSVWPNITSIPTSEETQQINRERAKTLQVAHSSEQRQRARAKATESARAGKWFSLFGQPDQIWWCSEAWDINAAQDHLYGIAERGDCPVCAYDKRNRERHGSWPFPFR</sequence>
<dbReference type="InterPro" id="IPR006881">
    <property type="entry name" value="RepA_C"/>
</dbReference>
<comment type="caution">
    <text evidence="1">The sequence shown here is derived from an EMBL/GenBank/DDBJ whole genome shotgun (WGS) entry which is preliminary data.</text>
</comment>
<dbReference type="EMBL" id="RYUH01000020">
    <property type="protein sequence ID" value="RYQ08054.1"/>
    <property type="molecule type" value="Genomic_DNA"/>
</dbReference>
<gene>
    <name evidence="1" type="ORF">PG2093B_1732</name>
</gene>
<evidence type="ECO:0000313" key="2">
    <source>
        <dbReference type="Proteomes" id="UP000292568"/>
    </source>
</evidence>
<dbReference type="AlphaFoldDB" id="A0A4Q4ZYH0"/>
<dbReference type="RefSeq" id="WP_129898184.1">
    <property type="nucleotide sequence ID" value="NZ_RYUH01000020.1"/>
</dbReference>
<dbReference type="Pfam" id="PF04796">
    <property type="entry name" value="RepA_C"/>
    <property type="match status" value="1"/>
</dbReference>
<reference evidence="1 2" key="1">
    <citation type="submission" date="2018-12" db="EMBL/GenBank/DDBJ databases">
        <title>Unveiling genomic diversity among members of the Bifidobacterium pseudolongum species, a widely distributed gut commensal of the animal kingdom.</title>
        <authorList>
            <person name="Lugli G.A."/>
            <person name="Duranti S."/>
            <person name="Albert K."/>
            <person name="Mancabelli L."/>
            <person name="Napoli S."/>
            <person name="Viappiani A."/>
            <person name="Anzalone R."/>
            <person name="Longhi G."/>
            <person name="Milani C."/>
            <person name="Turroni F."/>
            <person name="Alessandri G."/>
            <person name="Sela D.A."/>
            <person name="Van Sinderen D."/>
            <person name="Ventura M."/>
        </authorList>
    </citation>
    <scope>NUCLEOTIDE SEQUENCE [LARGE SCALE GENOMIC DNA]</scope>
    <source>
        <strain evidence="1 2">2093B</strain>
    </source>
</reference>
<proteinExistence type="predicted"/>
<evidence type="ECO:0000313" key="1">
    <source>
        <dbReference type="EMBL" id="RYQ08054.1"/>
    </source>
</evidence>
<organism evidence="1 2">
    <name type="scientific">Bifidobacterium pseudolongum subsp. globosum</name>
    <dbReference type="NCBI Taxonomy" id="1690"/>
    <lineage>
        <taxon>Bacteria</taxon>
        <taxon>Bacillati</taxon>
        <taxon>Actinomycetota</taxon>
        <taxon>Actinomycetes</taxon>
        <taxon>Bifidobacteriales</taxon>
        <taxon>Bifidobacteriaceae</taxon>
        <taxon>Bifidobacterium</taxon>
    </lineage>
</organism>